<dbReference type="AlphaFoldDB" id="A0A8H4PH21"/>
<dbReference type="PANTHER" id="PTHR31001">
    <property type="entry name" value="UNCHARACTERIZED TRANSCRIPTIONAL REGULATORY PROTEIN"/>
    <property type="match status" value="1"/>
</dbReference>
<dbReference type="GO" id="GO:0006351">
    <property type="term" value="P:DNA-templated transcription"/>
    <property type="evidence" value="ECO:0007669"/>
    <property type="project" value="InterPro"/>
</dbReference>
<dbReference type="InterPro" id="IPR007219">
    <property type="entry name" value="XnlR_reg_dom"/>
</dbReference>
<dbReference type="Pfam" id="PF04082">
    <property type="entry name" value="Fungal_trans"/>
    <property type="match status" value="1"/>
</dbReference>
<dbReference type="CDD" id="cd12148">
    <property type="entry name" value="fungal_TF_MHR"/>
    <property type="match status" value="1"/>
</dbReference>
<dbReference type="GO" id="GO:0008270">
    <property type="term" value="F:zinc ion binding"/>
    <property type="evidence" value="ECO:0007669"/>
    <property type="project" value="InterPro"/>
</dbReference>
<sequence>MHNSDGFRQIDSLVSPAAVDRLVHWYANHCHFWYPIVDIAATTAYLESHRSGGVSSAPVGTPALLSSICYTASCSLAVSGDMSTVATCTKWRDLAQNLLDQTGYPSRPNLQTLRAALLLSLPSIAEFPSQLNLAHVSILILTAQFLGLHRDPLMLHTTADEADAQRILWWFIQALDLSQSLAHALPPLTHHMHSDVELVSRPDNPDWRLLYTVMMVNKPLCKVLEGIYGIQQPTQATLQHLDAEPEKVCEIEASPHTELPQDAHARFIAISQACCCWKLKFILHQPYLRSPQWPRSSRSKALDASIKYIRDFSVGMTEPALAPYRWVLNHFNIFHACGIILQDLISFPGSLEALELRSVAEASFETFYIESDPTWERLEALRSKAWSANGWDELGLEMADMDVGLSDWDPLFALLKWPGPFLLGQ</sequence>
<gene>
    <name evidence="4" type="ORF">FALBO_2193</name>
</gene>
<keyword evidence="2" id="KW-0539">Nucleus</keyword>
<dbReference type="EMBL" id="JAADYS010000275">
    <property type="protein sequence ID" value="KAF4470898.1"/>
    <property type="molecule type" value="Genomic_DNA"/>
</dbReference>
<comment type="subcellular location">
    <subcellularLocation>
        <location evidence="1">Nucleus</location>
    </subcellularLocation>
</comment>
<dbReference type="GO" id="GO:0003677">
    <property type="term" value="F:DNA binding"/>
    <property type="evidence" value="ECO:0007669"/>
    <property type="project" value="InterPro"/>
</dbReference>
<evidence type="ECO:0000256" key="1">
    <source>
        <dbReference type="ARBA" id="ARBA00004123"/>
    </source>
</evidence>
<keyword evidence="5" id="KW-1185">Reference proteome</keyword>
<evidence type="ECO:0000313" key="4">
    <source>
        <dbReference type="EMBL" id="KAF4470898.1"/>
    </source>
</evidence>
<organism evidence="4 5">
    <name type="scientific">Fusarium albosuccineum</name>
    <dbReference type="NCBI Taxonomy" id="1237068"/>
    <lineage>
        <taxon>Eukaryota</taxon>
        <taxon>Fungi</taxon>
        <taxon>Dikarya</taxon>
        <taxon>Ascomycota</taxon>
        <taxon>Pezizomycotina</taxon>
        <taxon>Sordariomycetes</taxon>
        <taxon>Hypocreomycetidae</taxon>
        <taxon>Hypocreales</taxon>
        <taxon>Nectriaceae</taxon>
        <taxon>Fusarium</taxon>
        <taxon>Fusarium decemcellulare species complex</taxon>
    </lineage>
</organism>
<dbReference type="PANTHER" id="PTHR31001:SF40">
    <property type="entry name" value="ZN(II)2CYS6 TRANSCRIPTION FACTOR (EUROFUNG)"/>
    <property type="match status" value="1"/>
</dbReference>
<comment type="caution">
    <text evidence="4">The sequence shown here is derived from an EMBL/GenBank/DDBJ whole genome shotgun (WGS) entry which is preliminary data.</text>
</comment>
<dbReference type="OrthoDB" id="762982at2759"/>
<name>A0A8H4PH21_9HYPO</name>
<dbReference type="InterPro" id="IPR050613">
    <property type="entry name" value="Sec_Metabolite_Reg"/>
</dbReference>
<feature type="domain" description="Xylanolytic transcriptional activator regulatory" evidence="3">
    <location>
        <begin position="26"/>
        <end position="198"/>
    </location>
</feature>
<reference evidence="4 5" key="1">
    <citation type="submission" date="2020-01" db="EMBL/GenBank/DDBJ databases">
        <title>Identification and distribution of gene clusters putatively required for synthesis of sphingolipid metabolism inhibitors in phylogenetically diverse species of the filamentous fungus Fusarium.</title>
        <authorList>
            <person name="Kim H.-S."/>
            <person name="Busman M."/>
            <person name="Brown D.W."/>
            <person name="Divon H."/>
            <person name="Uhlig S."/>
            <person name="Proctor R.H."/>
        </authorList>
    </citation>
    <scope>NUCLEOTIDE SEQUENCE [LARGE SCALE GENOMIC DNA]</scope>
    <source>
        <strain evidence="4 5">NRRL 20459</strain>
    </source>
</reference>
<dbReference type="GO" id="GO:0005634">
    <property type="term" value="C:nucleus"/>
    <property type="evidence" value="ECO:0007669"/>
    <property type="project" value="UniProtKB-SubCell"/>
</dbReference>
<evidence type="ECO:0000313" key="5">
    <source>
        <dbReference type="Proteomes" id="UP000554235"/>
    </source>
</evidence>
<evidence type="ECO:0000259" key="3">
    <source>
        <dbReference type="Pfam" id="PF04082"/>
    </source>
</evidence>
<protein>
    <submittedName>
        <fullName evidence="4">C6 transcription factor</fullName>
    </submittedName>
</protein>
<evidence type="ECO:0000256" key="2">
    <source>
        <dbReference type="ARBA" id="ARBA00023242"/>
    </source>
</evidence>
<proteinExistence type="predicted"/>
<dbReference type="Proteomes" id="UP000554235">
    <property type="component" value="Unassembled WGS sequence"/>
</dbReference>
<accession>A0A8H4PH21</accession>